<feature type="region of interest" description="Disordered" evidence="1">
    <location>
        <begin position="55"/>
        <end position="78"/>
    </location>
</feature>
<organism evidence="2 3">
    <name type="scientific">Ceratodon purpureus</name>
    <name type="common">Fire moss</name>
    <name type="synonym">Dicranum purpureum</name>
    <dbReference type="NCBI Taxonomy" id="3225"/>
    <lineage>
        <taxon>Eukaryota</taxon>
        <taxon>Viridiplantae</taxon>
        <taxon>Streptophyta</taxon>
        <taxon>Embryophyta</taxon>
        <taxon>Bryophyta</taxon>
        <taxon>Bryophytina</taxon>
        <taxon>Bryopsida</taxon>
        <taxon>Dicranidae</taxon>
        <taxon>Pseudoditrichales</taxon>
        <taxon>Ditrichaceae</taxon>
        <taxon>Ceratodon</taxon>
    </lineage>
</organism>
<comment type="caution">
    <text evidence="2">The sequence shown here is derived from an EMBL/GenBank/DDBJ whole genome shotgun (WGS) entry which is preliminary data.</text>
</comment>
<accession>A0A8T0HSB8</accession>
<feature type="compositionally biased region" description="Low complexity" evidence="1">
    <location>
        <begin position="55"/>
        <end position="67"/>
    </location>
</feature>
<name>A0A8T0HSB8_CERPU</name>
<keyword evidence="3" id="KW-1185">Reference proteome</keyword>
<dbReference type="AlphaFoldDB" id="A0A8T0HSB8"/>
<feature type="region of interest" description="Disordered" evidence="1">
    <location>
        <begin position="1"/>
        <end position="21"/>
    </location>
</feature>
<reference evidence="2" key="1">
    <citation type="submission" date="2020-06" db="EMBL/GenBank/DDBJ databases">
        <title>WGS assembly of Ceratodon purpureus strain R40.</title>
        <authorList>
            <person name="Carey S.B."/>
            <person name="Jenkins J."/>
            <person name="Shu S."/>
            <person name="Lovell J.T."/>
            <person name="Sreedasyam A."/>
            <person name="Maumus F."/>
            <person name="Tiley G.P."/>
            <person name="Fernandez-Pozo N."/>
            <person name="Barry K."/>
            <person name="Chen C."/>
            <person name="Wang M."/>
            <person name="Lipzen A."/>
            <person name="Daum C."/>
            <person name="Saski C.A."/>
            <person name="Payton A.C."/>
            <person name="Mcbreen J.C."/>
            <person name="Conrad R.E."/>
            <person name="Kollar L.M."/>
            <person name="Olsson S."/>
            <person name="Huttunen S."/>
            <person name="Landis J.B."/>
            <person name="Wickett N.J."/>
            <person name="Johnson M.G."/>
            <person name="Rensing S.A."/>
            <person name="Grimwood J."/>
            <person name="Schmutz J."/>
            <person name="Mcdaniel S.F."/>
        </authorList>
    </citation>
    <scope>NUCLEOTIDE SEQUENCE</scope>
    <source>
        <strain evidence="2">R40</strain>
    </source>
</reference>
<dbReference type="EMBL" id="CM026426">
    <property type="protein sequence ID" value="KAG0573659.1"/>
    <property type="molecule type" value="Genomic_DNA"/>
</dbReference>
<evidence type="ECO:0000313" key="3">
    <source>
        <dbReference type="Proteomes" id="UP000822688"/>
    </source>
</evidence>
<proteinExistence type="predicted"/>
<dbReference type="Proteomes" id="UP000822688">
    <property type="component" value="Chromosome V"/>
</dbReference>
<evidence type="ECO:0000256" key="1">
    <source>
        <dbReference type="SAM" id="MobiDB-lite"/>
    </source>
</evidence>
<evidence type="ECO:0000313" key="2">
    <source>
        <dbReference type="EMBL" id="KAG0573659.1"/>
    </source>
</evidence>
<gene>
    <name evidence="2" type="ORF">KC19_VG197900</name>
</gene>
<protein>
    <submittedName>
        <fullName evidence="2">Uncharacterized protein</fullName>
    </submittedName>
</protein>
<sequence>MTSEALDSEQQRIESSSINEQLHASLSVKELREEGSTPTDLALEPLGVTASKSISATSSNANSAMASETQVPSPPVPARYSSQCITLVVKMVAELERDSSTEVSSTSSVMSMGYTAQLPRRVRGVFKVDK</sequence>